<gene>
    <name evidence="1" type="ORF">OCH239_18875</name>
</gene>
<evidence type="ECO:0000313" key="2">
    <source>
        <dbReference type="Proteomes" id="UP000022447"/>
    </source>
</evidence>
<protein>
    <submittedName>
        <fullName evidence="1">Uncharacterized protein</fullName>
    </submittedName>
</protein>
<reference evidence="1 2" key="1">
    <citation type="submission" date="2014-01" db="EMBL/GenBank/DDBJ databases">
        <title>Roseivivax halodurans JCM 10272 Genome Sequencing.</title>
        <authorList>
            <person name="Lai Q."/>
            <person name="Li G."/>
            <person name="Shao Z."/>
        </authorList>
    </citation>
    <scope>NUCLEOTIDE SEQUENCE [LARGE SCALE GENOMIC DNA]</scope>
    <source>
        <strain evidence="1 2">JCM 10272</strain>
    </source>
</reference>
<proteinExistence type="predicted"/>
<dbReference type="RefSeq" id="WP_037267141.1">
    <property type="nucleotide sequence ID" value="NZ_JALZ01000066.1"/>
</dbReference>
<evidence type="ECO:0000313" key="1">
    <source>
        <dbReference type="EMBL" id="ETX11967.1"/>
    </source>
</evidence>
<comment type="caution">
    <text evidence="1">The sequence shown here is derived from an EMBL/GenBank/DDBJ whole genome shotgun (WGS) entry which is preliminary data.</text>
</comment>
<sequence>MAAYASITTPLPSGTCSESFFDNADALDAIIDQLHAAIDAEAFIGNRFFDIELSQIAHQAADAWATCETATLLFLARPNLEGAHVLAAEHVLDVLQDRGLDHNRLRTAPVSLMRAACRVATRVDLESLVLTRQLSHLSSVLRAIIDDSETAAVSEPDPDFDPGVPSLA</sequence>
<dbReference type="EMBL" id="JALZ01000066">
    <property type="protein sequence ID" value="ETX11967.1"/>
    <property type="molecule type" value="Genomic_DNA"/>
</dbReference>
<dbReference type="eggNOG" id="ENOG502ZY90">
    <property type="taxonomic scope" value="Bacteria"/>
</dbReference>
<dbReference type="Proteomes" id="UP000022447">
    <property type="component" value="Unassembled WGS sequence"/>
</dbReference>
<keyword evidence="2" id="KW-1185">Reference proteome</keyword>
<accession>X7E7Q9</accession>
<dbReference type="AlphaFoldDB" id="X7E7Q9"/>
<organism evidence="1 2">
    <name type="scientific">Roseivivax halodurans JCM 10272</name>
    <dbReference type="NCBI Taxonomy" id="1449350"/>
    <lineage>
        <taxon>Bacteria</taxon>
        <taxon>Pseudomonadati</taxon>
        <taxon>Pseudomonadota</taxon>
        <taxon>Alphaproteobacteria</taxon>
        <taxon>Rhodobacterales</taxon>
        <taxon>Roseobacteraceae</taxon>
        <taxon>Roseivivax</taxon>
    </lineage>
</organism>
<name>X7E7Q9_9RHOB</name>